<gene>
    <name evidence="6" type="ORF">ACFPQ4_11700</name>
</gene>
<name>A0ABW0QZ48_9BACL</name>
<comment type="caution">
    <text evidence="6">The sequence shown here is derived from an EMBL/GenBank/DDBJ whole genome shotgun (WGS) entry which is preliminary data.</text>
</comment>
<evidence type="ECO:0000256" key="4">
    <source>
        <dbReference type="ARBA" id="ARBA00023004"/>
    </source>
</evidence>
<dbReference type="InterPro" id="IPR009050">
    <property type="entry name" value="Globin-like_sf"/>
</dbReference>
<evidence type="ECO:0000256" key="1">
    <source>
        <dbReference type="ARBA" id="ARBA00022448"/>
    </source>
</evidence>
<reference evidence="7" key="1">
    <citation type="journal article" date="2019" name="Int. J. Syst. Evol. Microbiol.">
        <title>The Global Catalogue of Microorganisms (GCM) 10K type strain sequencing project: providing services to taxonomists for standard genome sequencing and annotation.</title>
        <authorList>
            <consortium name="The Broad Institute Genomics Platform"/>
            <consortium name="The Broad Institute Genome Sequencing Center for Infectious Disease"/>
            <person name="Wu L."/>
            <person name="Ma J."/>
        </authorList>
    </citation>
    <scope>NUCLEOTIDE SEQUENCE [LARGE SCALE GENOMIC DNA]</scope>
    <source>
        <strain evidence="7">CGMCC 1.18578</strain>
    </source>
</reference>
<dbReference type="PANTHER" id="PTHR47366">
    <property type="entry name" value="TWO-ON-TWO HEMOGLOBIN-3"/>
    <property type="match status" value="1"/>
</dbReference>
<dbReference type="InterPro" id="IPR012292">
    <property type="entry name" value="Globin/Proto"/>
</dbReference>
<dbReference type="InterPro" id="IPR001486">
    <property type="entry name" value="Hemoglobin_trunc"/>
</dbReference>
<evidence type="ECO:0000313" key="7">
    <source>
        <dbReference type="Proteomes" id="UP001596108"/>
    </source>
</evidence>
<protein>
    <submittedName>
        <fullName evidence="6">Globin</fullName>
    </submittedName>
</protein>
<dbReference type="SUPFAM" id="SSF46458">
    <property type="entry name" value="Globin-like"/>
    <property type="match status" value="1"/>
</dbReference>
<keyword evidence="4" id="KW-0408">Iron</keyword>
<keyword evidence="1" id="KW-0813">Transport</keyword>
<evidence type="ECO:0000313" key="6">
    <source>
        <dbReference type="EMBL" id="MFC5530091.1"/>
    </source>
</evidence>
<keyword evidence="7" id="KW-1185">Reference proteome</keyword>
<dbReference type="EMBL" id="JBHSNC010000036">
    <property type="protein sequence ID" value="MFC5530091.1"/>
    <property type="molecule type" value="Genomic_DNA"/>
</dbReference>
<evidence type="ECO:0000256" key="2">
    <source>
        <dbReference type="ARBA" id="ARBA00022617"/>
    </source>
</evidence>
<evidence type="ECO:0000256" key="3">
    <source>
        <dbReference type="ARBA" id="ARBA00022723"/>
    </source>
</evidence>
<dbReference type="PANTHER" id="PTHR47366:SF1">
    <property type="entry name" value="TWO-ON-TWO HEMOGLOBIN-3"/>
    <property type="match status" value="1"/>
</dbReference>
<proteinExistence type="inferred from homology"/>
<evidence type="ECO:0000256" key="5">
    <source>
        <dbReference type="ARBA" id="ARBA00034496"/>
    </source>
</evidence>
<organism evidence="6 7">
    <name type="scientific">Cohnella yongneupensis</name>
    <dbReference type="NCBI Taxonomy" id="425006"/>
    <lineage>
        <taxon>Bacteria</taxon>
        <taxon>Bacillati</taxon>
        <taxon>Bacillota</taxon>
        <taxon>Bacilli</taxon>
        <taxon>Bacillales</taxon>
        <taxon>Paenibacillaceae</taxon>
        <taxon>Cohnella</taxon>
    </lineage>
</organism>
<dbReference type="InterPro" id="IPR044203">
    <property type="entry name" value="GlbO/GLB3-like"/>
</dbReference>
<dbReference type="Pfam" id="PF01152">
    <property type="entry name" value="Bac_globin"/>
    <property type="match status" value="1"/>
</dbReference>
<comment type="similarity">
    <text evidence="5">Belongs to the truncated hemoglobin family. Group II subfamily.</text>
</comment>
<dbReference type="Proteomes" id="UP001596108">
    <property type="component" value="Unassembled WGS sequence"/>
</dbReference>
<keyword evidence="3" id="KW-0479">Metal-binding</keyword>
<sequence length="127" mass="14297">MSSYATLYEAIGGASMLRDIVEKFYPKVQQHPLLSPLFPADIRPVMEKQVQFLTQFFGGPSLFSDEHGHPMMRARHMPFPITPAHAQAWLSCMAEALSETTLPEQLQQLMLERLSGPAQHFVNTDPS</sequence>
<dbReference type="RefSeq" id="WP_378112026.1">
    <property type="nucleotide sequence ID" value="NZ_JBHSNC010000036.1"/>
</dbReference>
<keyword evidence="2" id="KW-0349">Heme</keyword>
<accession>A0ABW0QZ48</accession>
<dbReference type="Gene3D" id="1.10.490.10">
    <property type="entry name" value="Globins"/>
    <property type="match status" value="1"/>
</dbReference>